<organism evidence="2 3">
    <name type="scientific">Aquamicrobium segne</name>
    <dbReference type="NCBI Taxonomy" id="469547"/>
    <lineage>
        <taxon>Bacteria</taxon>
        <taxon>Pseudomonadati</taxon>
        <taxon>Pseudomonadota</taxon>
        <taxon>Alphaproteobacteria</taxon>
        <taxon>Hyphomicrobiales</taxon>
        <taxon>Phyllobacteriaceae</taxon>
        <taxon>Aquamicrobium</taxon>
    </lineage>
</organism>
<feature type="transmembrane region" description="Helical" evidence="1">
    <location>
        <begin position="372"/>
        <end position="392"/>
    </location>
</feature>
<feature type="transmembrane region" description="Helical" evidence="1">
    <location>
        <begin position="123"/>
        <end position="142"/>
    </location>
</feature>
<proteinExistence type="predicted"/>
<reference evidence="3" key="1">
    <citation type="journal article" date="2019" name="Int. J. Syst. Evol. Microbiol.">
        <title>The Global Catalogue of Microorganisms (GCM) 10K type strain sequencing project: providing services to taxonomists for standard genome sequencing and annotation.</title>
        <authorList>
            <consortium name="The Broad Institute Genomics Platform"/>
            <consortium name="The Broad Institute Genome Sequencing Center for Infectious Disease"/>
            <person name="Wu L."/>
            <person name="Ma J."/>
        </authorList>
    </citation>
    <scope>NUCLEOTIDE SEQUENCE [LARGE SCALE GENOMIC DNA]</scope>
    <source>
        <strain evidence="3">CGMCC 4.1415</strain>
    </source>
</reference>
<dbReference type="EMBL" id="JBHSLL010000012">
    <property type="protein sequence ID" value="MFC5385004.1"/>
    <property type="molecule type" value="Genomic_DNA"/>
</dbReference>
<feature type="transmembrane region" description="Helical" evidence="1">
    <location>
        <begin position="186"/>
        <end position="204"/>
    </location>
</feature>
<evidence type="ECO:0000313" key="2">
    <source>
        <dbReference type="EMBL" id="MFC5385004.1"/>
    </source>
</evidence>
<keyword evidence="1" id="KW-0472">Membrane</keyword>
<feature type="transmembrane region" description="Helical" evidence="1">
    <location>
        <begin position="348"/>
        <end position="366"/>
    </location>
</feature>
<feature type="transmembrane region" description="Helical" evidence="1">
    <location>
        <begin position="248"/>
        <end position="265"/>
    </location>
</feature>
<keyword evidence="1" id="KW-0812">Transmembrane</keyword>
<evidence type="ECO:0000313" key="3">
    <source>
        <dbReference type="Proteomes" id="UP001596016"/>
    </source>
</evidence>
<evidence type="ECO:0000256" key="1">
    <source>
        <dbReference type="SAM" id="Phobius"/>
    </source>
</evidence>
<feature type="transmembrane region" description="Helical" evidence="1">
    <location>
        <begin position="225"/>
        <end position="242"/>
    </location>
</feature>
<gene>
    <name evidence="2" type="ORF">ACFPLB_03390</name>
</gene>
<feature type="transmembrane region" description="Helical" evidence="1">
    <location>
        <begin position="70"/>
        <end position="87"/>
    </location>
</feature>
<keyword evidence="3" id="KW-1185">Reference proteome</keyword>
<dbReference type="InterPro" id="IPR010266">
    <property type="entry name" value="NnrS"/>
</dbReference>
<protein>
    <submittedName>
        <fullName evidence="2">NnrS family protein</fullName>
    </submittedName>
</protein>
<sequence length="413" mass="44680">MATDAKRLDLAAQRRRAAEGPALLSFGFRPFFLLGGLSAGLAMLVWLPIFTGTIETSSAFSPVDWHVHEIMFGYLAAIITGFLLTAIPNWTGRLPVQGAPLLALVLAWLAGRFAVFFSAEIGWVAAAFIDCAFLLAVSAAAAKEIIAGRNWRNLMVVIPVTVFFLANVLFHLEAGFEGTSDYARRLAIAAAVILILIIGGRIIPSFTRNWMVRENPGKLPVPFNGFDKIVLLVSTLALLMWSLAPENWISGVLLLAAALLNFIRLGRWAGERCFGDWLVLILHIGYLFVPVGLLLAGLGAFDLADVPAIAALHAFGIGAIGIMTLAVMTRATLGHTGRDLKADMATQAIYLAIILSAVTRIMAAFIPENIHFLHLSAGFWCLAFFGFCLRYGPMLLRPKLRAKAVSQPQGKPA</sequence>
<feature type="transmembrane region" description="Helical" evidence="1">
    <location>
        <begin position="154"/>
        <end position="174"/>
    </location>
</feature>
<dbReference type="Pfam" id="PF05940">
    <property type="entry name" value="NnrS"/>
    <property type="match status" value="1"/>
</dbReference>
<dbReference type="Proteomes" id="UP001596016">
    <property type="component" value="Unassembled WGS sequence"/>
</dbReference>
<comment type="caution">
    <text evidence="2">The sequence shown here is derived from an EMBL/GenBank/DDBJ whole genome shotgun (WGS) entry which is preliminary data.</text>
</comment>
<dbReference type="RefSeq" id="WP_378227862.1">
    <property type="nucleotide sequence ID" value="NZ_JBHSLL010000012.1"/>
</dbReference>
<name>A0ABW0GUI0_9HYPH</name>
<feature type="transmembrane region" description="Helical" evidence="1">
    <location>
        <begin position="277"/>
        <end position="301"/>
    </location>
</feature>
<keyword evidence="1" id="KW-1133">Transmembrane helix</keyword>
<accession>A0ABW0GUI0</accession>
<feature type="transmembrane region" description="Helical" evidence="1">
    <location>
        <begin position="307"/>
        <end position="327"/>
    </location>
</feature>
<feature type="transmembrane region" description="Helical" evidence="1">
    <location>
        <begin position="31"/>
        <end position="50"/>
    </location>
</feature>
<feature type="transmembrane region" description="Helical" evidence="1">
    <location>
        <begin position="99"/>
        <end position="117"/>
    </location>
</feature>